<keyword evidence="6" id="KW-0560">Oxidoreductase</keyword>
<gene>
    <name evidence="8" type="ORF">AWB68_08971</name>
</gene>
<dbReference type="Proteomes" id="UP000054770">
    <property type="component" value="Unassembled WGS sequence"/>
</dbReference>
<keyword evidence="6" id="KW-0285">Flavoprotein</keyword>
<protein>
    <recommendedName>
        <fullName evidence="6">Electron transfer flavoprotein-ubiquinone oxidoreductase</fullName>
        <shortName evidence="6">ETF-QO</shortName>
        <ecNumber evidence="6">1.5.5.1</ecNumber>
    </recommendedName>
</protein>
<sequence length="55" mass="6094">MLKPASQCKPITYSKPDGKLTFDRLSSVFISITNHEENQPAQLTLKHPSVPVNVS</sequence>
<proteinExistence type="predicted"/>
<dbReference type="AlphaFoldDB" id="A0A158L6S4"/>
<keyword evidence="2 6" id="KW-0479">Metal-binding</keyword>
<keyword evidence="1 6" id="KW-0813">Transport</keyword>
<evidence type="ECO:0000256" key="1">
    <source>
        <dbReference type="ARBA" id="ARBA00022448"/>
    </source>
</evidence>
<evidence type="ECO:0000256" key="2">
    <source>
        <dbReference type="ARBA" id="ARBA00022723"/>
    </source>
</evidence>
<organism evidence="8 9">
    <name type="scientific">Caballeronia choica</name>
    <dbReference type="NCBI Taxonomy" id="326476"/>
    <lineage>
        <taxon>Bacteria</taxon>
        <taxon>Pseudomonadati</taxon>
        <taxon>Pseudomonadota</taxon>
        <taxon>Betaproteobacteria</taxon>
        <taxon>Burkholderiales</taxon>
        <taxon>Burkholderiaceae</taxon>
        <taxon>Caballeronia</taxon>
    </lineage>
</organism>
<dbReference type="InterPro" id="IPR007859">
    <property type="entry name" value="ETF-QO/FixX_C"/>
</dbReference>
<dbReference type="GO" id="GO:0004174">
    <property type="term" value="F:electron-transferring-flavoprotein dehydrogenase activity"/>
    <property type="evidence" value="ECO:0007669"/>
    <property type="project" value="UniProtKB-UniRule"/>
</dbReference>
<comment type="catalytic activity">
    <reaction evidence="6">
        <text>a ubiquinone + reduced [electron-transfer flavoprotein] = a ubiquinol + oxidized [electron-transfer flavoprotein] + H(+)</text>
        <dbReference type="Rhea" id="RHEA:24052"/>
        <dbReference type="Rhea" id="RHEA-COMP:9565"/>
        <dbReference type="Rhea" id="RHEA-COMP:9566"/>
        <dbReference type="Rhea" id="RHEA-COMP:10685"/>
        <dbReference type="Rhea" id="RHEA-COMP:10686"/>
        <dbReference type="ChEBI" id="CHEBI:15378"/>
        <dbReference type="ChEBI" id="CHEBI:16389"/>
        <dbReference type="ChEBI" id="CHEBI:17976"/>
        <dbReference type="ChEBI" id="CHEBI:57692"/>
        <dbReference type="ChEBI" id="CHEBI:58307"/>
        <dbReference type="EC" id="1.5.5.1"/>
    </reaction>
</comment>
<keyword evidence="5 6" id="KW-0411">Iron-sulfur</keyword>
<evidence type="ECO:0000256" key="4">
    <source>
        <dbReference type="ARBA" id="ARBA00023004"/>
    </source>
</evidence>
<dbReference type="EMBL" id="FCON02000648">
    <property type="protein sequence ID" value="SAL89018.1"/>
    <property type="molecule type" value="Genomic_DNA"/>
</dbReference>
<reference evidence="8" key="1">
    <citation type="submission" date="2016-01" db="EMBL/GenBank/DDBJ databases">
        <authorList>
            <person name="Peeters C."/>
        </authorList>
    </citation>
    <scope>NUCLEOTIDE SEQUENCE [LARGE SCALE GENOMIC DNA]</scope>
    <source>
        <strain evidence="8">LMG 22940</strain>
    </source>
</reference>
<dbReference type="Gene3D" id="3.30.9.90">
    <property type="match status" value="1"/>
</dbReference>
<keyword evidence="6" id="KW-0830">Ubiquinone</keyword>
<keyword evidence="4 6" id="KW-0408">Iron</keyword>
<evidence type="ECO:0000313" key="9">
    <source>
        <dbReference type="Proteomes" id="UP000054770"/>
    </source>
</evidence>
<feature type="domain" description="ETF-QO/FixX C-terminal" evidence="7">
    <location>
        <begin position="18"/>
        <end position="54"/>
    </location>
</feature>
<name>A0A158L6S4_9BURK</name>
<comment type="cofactor">
    <cofactor evidence="6">
        <name>[4Fe-4S] cluster</name>
        <dbReference type="ChEBI" id="CHEBI:49883"/>
    </cofactor>
    <text evidence="6">Binds 1 [4Fe-4S] cluster.</text>
</comment>
<accession>A0A158L6S4</accession>
<evidence type="ECO:0000256" key="5">
    <source>
        <dbReference type="ARBA" id="ARBA00023014"/>
    </source>
</evidence>
<evidence type="ECO:0000256" key="6">
    <source>
        <dbReference type="RuleBase" id="RU366068"/>
    </source>
</evidence>
<dbReference type="InterPro" id="IPR040156">
    <property type="entry name" value="ETF-QO"/>
</dbReference>
<comment type="caution">
    <text evidence="8">The sequence shown here is derived from an EMBL/GenBank/DDBJ whole genome shotgun (WGS) entry which is preliminary data.</text>
</comment>
<dbReference type="PANTHER" id="PTHR10617:SF107">
    <property type="entry name" value="ELECTRON TRANSFER FLAVOPROTEIN-UBIQUINONE OXIDOREDUCTASE, MITOCHONDRIAL"/>
    <property type="match status" value="1"/>
</dbReference>
<evidence type="ECO:0000313" key="8">
    <source>
        <dbReference type="EMBL" id="SAL89018.1"/>
    </source>
</evidence>
<evidence type="ECO:0000256" key="3">
    <source>
        <dbReference type="ARBA" id="ARBA00022982"/>
    </source>
</evidence>
<dbReference type="EC" id="1.5.5.1" evidence="6"/>
<keyword evidence="6" id="KW-0274">FAD</keyword>
<comment type="function">
    <text evidence="6">Accepts electrons from ETF and reduces ubiquinone.</text>
</comment>
<dbReference type="Pfam" id="PF05187">
    <property type="entry name" value="Fer4_ETF_QO"/>
    <property type="match status" value="1"/>
</dbReference>
<dbReference type="GO" id="GO:0051539">
    <property type="term" value="F:4 iron, 4 sulfur cluster binding"/>
    <property type="evidence" value="ECO:0007669"/>
    <property type="project" value="UniProtKB-UniRule"/>
</dbReference>
<dbReference type="PANTHER" id="PTHR10617">
    <property type="entry name" value="ELECTRON TRANSFER FLAVOPROTEIN-UBIQUINONE OXIDOREDUCTASE"/>
    <property type="match status" value="1"/>
</dbReference>
<keyword evidence="9" id="KW-1185">Reference proteome</keyword>
<comment type="cofactor">
    <cofactor evidence="6">
        <name>FAD</name>
        <dbReference type="ChEBI" id="CHEBI:57692"/>
    </cofactor>
</comment>
<dbReference type="GO" id="GO:0046872">
    <property type="term" value="F:metal ion binding"/>
    <property type="evidence" value="ECO:0007669"/>
    <property type="project" value="UniProtKB-KW"/>
</dbReference>
<evidence type="ECO:0000259" key="7">
    <source>
        <dbReference type="Pfam" id="PF05187"/>
    </source>
</evidence>
<keyword evidence="3 6" id="KW-0249">Electron transport</keyword>